<evidence type="ECO:0000256" key="10">
    <source>
        <dbReference type="SAM" id="Phobius"/>
    </source>
</evidence>
<dbReference type="InterPro" id="IPR011527">
    <property type="entry name" value="ABC1_TM_dom"/>
</dbReference>
<protein>
    <submittedName>
        <fullName evidence="13">ATP-binding cassette, subfamily B</fullName>
    </submittedName>
</protein>
<dbReference type="GO" id="GO:0016887">
    <property type="term" value="F:ATP hydrolysis activity"/>
    <property type="evidence" value="ECO:0007669"/>
    <property type="project" value="InterPro"/>
</dbReference>
<gene>
    <name evidence="13" type="ORF">GA0070215_12531</name>
</gene>
<dbReference type="GO" id="GO:0005886">
    <property type="term" value="C:plasma membrane"/>
    <property type="evidence" value="ECO:0007669"/>
    <property type="project" value="UniProtKB-SubCell"/>
</dbReference>
<dbReference type="InterPro" id="IPR036640">
    <property type="entry name" value="ABC1_TM_sf"/>
</dbReference>
<evidence type="ECO:0000256" key="2">
    <source>
        <dbReference type="ARBA" id="ARBA00022448"/>
    </source>
</evidence>
<dbReference type="Gene3D" id="1.20.1560.10">
    <property type="entry name" value="ABC transporter type 1, transmembrane domain"/>
    <property type="match status" value="1"/>
</dbReference>
<keyword evidence="3" id="KW-1003">Cell membrane</keyword>
<dbReference type="InterPro" id="IPR017871">
    <property type="entry name" value="ABC_transporter-like_CS"/>
</dbReference>
<dbReference type="InterPro" id="IPR003593">
    <property type="entry name" value="AAA+_ATPase"/>
</dbReference>
<name>A0A1C5A7R4_9ACTN</name>
<dbReference type="PROSITE" id="PS50929">
    <property type="entry name" value="ABC_TM1F"/>
    <property type="match status" value="1"/>
</dbReference>
<dbReference type="PANTHER" id="PTHR24221:SF654">
    <property type="entry name" value="ATP-BINDING CASSETTE SUB-FAMILY B MEMBER 6"/>
    <property type="match status" value="1"/>
</dbReference>
<feature type="domain" description="ABC transmembrane type-1" evidence="12">
    <location>
        <begin position="18"/>
        <end position="283"/>
    </location>
</feature>
<evidence type="ECO:0000256" key="7">
    <source>
        <dbReference type="ARBA" id="ARBA00022989"/>
    </source>
</evidence>
<sequence>MLRTLYRLLPRREARQLILLTCWLALAAVLHGVALGLTGATITAFLADTTGILPWLSALLAAVAVFLVVQWIAQMIAFRVGSETARALHVRMGDHLAGLPLGWFTPIRQAKVVDLATTGVPQIMSYPALLLRPTITAVVTPLAAALTIALLDWRYSLALLAATAIGWYTSRFSGRLARTVDARRHAVEVEATSRIMEYATRQPVIRTDQRPDDAGDLSRALDEVAAASRRSAGTVLPGLLLFGFTMNVLFACLAGLGVMWLAQATLTADVLVGVLVVAARLTAVGSTGAELAAGLRLQRATLDRIVEVLDAEPLTTGRPAGRQDPVDCSGITVHDLGFRYDDGALVLDDVSFTLPDRGLTALVGPSGSGKTTVARLLARFWDPTAGRVELAGRDLRSMSAEQLYAQLATVLQDDYLLDTTIGENIRTARPGATAAEVTEAVRAAGLEAMVAALPGGLDYPVGPGGSRLSGGQRQRVCVARALLKRARLTLLDEATSALDPENSRLVLDAARLLAERGMVLVIAHNLETIAGADQILVLERGRLVQRGTHEELKDVPGLYRKLISAGQRF</sequence>
<feature type="domain" description="ABC transporter" evidence="11">
    <location>
        <begin position="331"/>
        <end position="565"/>
    </location>
</feature>
<reference evidence="14" key="1">
    <citation type="submission" date="2016-06" db="EMBL/GenBank/DDBJ databases">
        <authorList>
            <person name="Varghese N."/>
        </authorList>
    </citation>
    <scope>NUCLEOTIDE SEQUENCE [LARGE SCALE GENOMIC DNA]</scope>
    <source>
        <strain evidence="14">DSM 45555</strain>
    </source>
</reference>
<dbReference type="SUPFAM" id="SSF52540">
    <property type="entry name" value="P-loop containing nucleoside triphosphate hydrolases"/>
    <property type="match status" value="1"/>
</dbReference>
<keyword evidence="14" id="KW-1185">Reference proteome</keyword>
<evidence type="ECO:0000256" key="5">
    <source>
        <dbReference type="ARBA" id="ARBA00022741"/>
    </source>
</evidence>
<dbReference type="EMBL" id="FMCV01000025">
    <property type="protein sequence ID" value="SCF41227.1"/>
    <property type="molecule type" value="Genomic_DNA"/>
</dbReference>
<evidence type="ECO:0000256" key="1">
    <source>
        <dbReference type="ARBA" id="ARBA00004651"/>
    </source>
</evidence>
<dbReference type="PROSITE" id="PS50893">
    <property type="entry name" value="ABC_TRANSPORTER_2"/>
    <property type="match status" value="1"/>
</dbReference>
<dbReference type="Pfam" id="PF00664">
    <property type="entry name" value="ABC_membrane"/>
    <property type="match status" value="1"/>
</dbReference>
<organism evidence="13 14">
    <name type="scientific">Micromonospora marina</name>
    <dbReference type="NCBI Taxonomy" id="307120"/>
    <lineage>
        <taxon>Bacteria</taxon>
        <taxon>Bacillati</taxon>
        <taxon>Actinomycetota</taxon>
        <taxon>Actinomycetes</taxon>
        <taxon>Micromonosporales</taxon>
        <taxon>Micromonosporaceae</taxon>
        <taxon>Micromonospora</taxon>
    </lineage>
</organism>
<evidence type="ECO:0000256" key="4">
    <source>
        <dbReference type="ARBA" id="ARBA00022692"/>
    </source>
</evidence>
<keyword evidence="2" id="KW-0813">Transport</keyword>
<evidence type="ECO:0000256" key="3">
    <source>
        <dbReference type="ARBA" id="ARBA00022475"/>
    </source>
</evidence>
<dbReference type="InterPro" id="IPR003439">
    <property type="entry name" value="ABC_transporter-like_ATP-bd"/>
</dbReference>
<evidence type="ECO:0000256" key="6">
    <source>
        <dbReference type="ARBA" id="ARBA00022840"/>
    </source>
</evidence>
<dbReference type="Gene3D" id="3.40.50.300">
    <property type="entry name" value="P-loop containing nucleotide triphosphate hydrolases"/>
    <property type="match status" value="1"/>
</dbReference>
<dbReference type="AlphaFoldDB" id="A0A1C5A7R4"/>
<keyword evidence="8 10" id="KW-0472">Membrane</keyword>
<dbReference type="RefSeq" id="WP_091049994.1">
    <property type="nucleotide sequence ID" value="NZ_FMCV01000025.1"/>
</dbReference>
<evidence type="ECO:0000313" key="14">
    <source>
        <dbReference type="Proteomes" id="UP000198551"/>
    </source>
</evidence>
<dbReference type="InterPro" id="IPR039421">
    <property type="entry name" value="Type_1_exporter"/>
</dbReference>
<dbReference type="SMART" id="SM00382">
    <property type="entry name" value="AAA"/>
    <property type="match status" value="1"/>
</dbReference>
<feature type="transmembrane region" description="Helical" evidence="10">
    <location>
        <begin position="129"/>
        <end position="151"/>
    </location>
</feature>
<dbReference type="FunFam" id="3.40.50.300:FF:000299">
    <property type="entry name" value="ABC transporter ATP-binding protein/permease"/>
    <property type="match status" value="1"/>
</dbReference>
<dbReference type="PANTHER" id="PTHR24221">
    <property type="entry name" value="ATP-BINDING CASSETTE SUB-FAMILY B"/>
    <property type="match status" value="1"/>
</dbReference>
<feature type="transmembrane region" description="Helical" evidence="10">
    <location>
        <begin position="52"/>
        <end position="73"/>
    </location>
</feature>
<feature type="transmembrane region" description="Helical" evidence="10">
    <location>
        <begin position="157"/>
        <end position="174"/>
    </location>
</feature>
<dbReference type="Proteomes" id="UP000198551">
    <property type="component" value="Unassembled WGS sequence"/>
</dbReference>
<keyword evidence="5" id="KW-0547">Nucleotide-binding</keyword>
<dbReference type="GO" id="GO:0005524">
    <property type="term" value="F:ATP binding"/>
    <property type="evidence" value="ECO:0007669"/>
    <property type="project" value="UniProtKB-KW"/>
</dbReference>
<evidence type="ECO:0000256" key="8">
    <source>
        <dbReference type="ARBA" id="ARBA00023136"/>
    </source>
</evidence>
<dbReference type="Pfam" id="PF00005">
    <property type="entry name" value="ABC_tran"/>
    <property type="match status" value="1"/>
</dbReference>
<evidence type="ECO:0000256" key="9">
    <source>
        <dbReference type="ARBA" id="ARBA00061644"/>
    </source>
</evidence>
<dbReference type="PROSITE" id="PS00211">
    <property type="entry name" value="ABC_TRANSPORTER_1"/>
    <property type="match status" value="1"/>
</dbReference>
<keyword evidence="4 10" id="KW-0812">Transmembrane</keyword>
<evidence type="ECO:0000259" key="12">
    <source>
        <dbReference type="PROSITE" id="PS50929"/>
    </source>
</evidence>
<comment type="subcellular location">
    <subcellularLocation>
        <location evidence="1">Cell membrane</location>
        <topology evidence="1">Multi-pass membrane protein</topology>
    </subcellularLocation>
</comment>
<evidence type="ECO:0000259" key="11">
    <source>
        <dbReference type="PROSITE" id="PS50893"/>
    </source>
</evidence>
<dbReference type="InterPro" id="IPR027417">
    <property type="entry name" value="P-loop_NTPase"/>
</dbReference>
<comment type="similarity">
    <text evidence="9">Belongs to the ABC transporter superfamily. Lipid exporter (TC 3.A.1.106) family.</text>
</comment>
<accession>A0A1C5A7R4</accession>
<proteinExistence type="inferred from homology"/>
<dbReference type="GO" id="GO:0034040">
    <property type="term" value="F:ATPase-coupled lipid transmembrane transporter activity"/>
    <property type="evidence" value="ECO:0007669"/>
    <property type="project" value="TreeGrafter"/>
</dbReference>
<evidence type="ECO:0000313" key="13">
    <source>
        <dbReference type="EMBL" id="SCF41227.1"/>
    </source>
</evidence>
<keyword evidence="6 13" id="KW-0067">ATP-binding</keyword>
<dbReference type="SUPFAM" id="SSF90123">
    <property type="entry name" value="ABC transporter transmembrane region"/>
    <property type="match status" value="1"/>
</dbReference>
<feature type="transmembrane region" description="Helical" evidence="10">
    <location>
        <begin position="239"/>
        <end position="262"/>
    </location>
</feature>
<dbReference type="GO" id="GO:0140359">
    <property type="term" value="F:ABC-type transporter activity"/>
    <property type="evidence" value="ECO:0007669"/>
    <property type="project" value="InterPro"/>
</dbReference>
<keyword evidence="7 10" id="KW-1133">Transmembrane helix</keyword>